<dbReference type="EMBL" id="KN832970">
    <property type="protein sequence ID" value="KIM91831.1"/>
    <property type="molecule type" value="Genomic_DNA"/>
</dbReference>
<name>A0A0C3GMT3_PILCF</name>
<accession>A0A0C3GMT3</accession>
<organism evidence="1 2">
    <name type="scientific">Piloderma croceum (strain F 1598)</name>
    <dbReference type="NCBI Taxonomy" id="765440"/>
    <lineage>
        <taxon>Eukaryota</taxon>
        <taxon>Fungi</taxon>
        <taxon>Dikarya</taxon>
        <taxon>Basidiomycota</taxon>
        <taxon>Agaricomycotina</taxon>
        <taxon>Agaricomycetes</taxon>
        <taxon>Agaricomycetidae</taxon>
        <taxon>Atheliales</taxon>
        <taxon>Atheliaceae</taxon>
        <taxon>Piloderma</taxon>
    </lineage>
</organism>
<evidence type="ECO:0000313" key="1">
    <source>
        <dbReference type="EMBL" id="KIM91831.1"/>
    </source>
</evidence>
<dbReference type="OrthoDB" id="2993697at2759"/>
<reference evidence="1 2" key="1">
    <citation type="submission" date="2014-04" db="EMBL/GenBank/DDBJ databases">
        <authorList>
            <consortium name="DOE Joint Genome Institute"/>
            <person name="Kuo A."/>
            <person name="Tarkka M."/>
            <person name="Buscot F."/>
            <person name="Kohler A."/>
            <person name="Nagy L.G."/>
            <person name="Floudas D."/>
            <person name="Copeland A."/>
            <person name="Barry K.W."/>
            <person name="Cichocki N."/>
            <person name="Veneault-Fourrey C."/>
            <person name="LaButti K."/>
            <person name="Lindquist E.A."/>
            <person name="Lipzen A."/>
            <person name="Lundell T."/>
            <person name="Morin E."/>
            <person name="Murat C."/>
            <person name="Sun H."/>
            <person name="Tunlid A."/>
            <person name="Henrissat B."/>
            <person name="Grigoriev I.V."/>
            <person name="Hibbett D.S."/>
            <person name="Martin F."/>
            <person name="Nordberg H.P."/>
            <person name="Cantor M.N."/>
            <person name="Hua S.X."/>
        </authorList>
    </citation>
    <scope>NUCLEOTIDE SEQUENCE [LARGE SCALE GENOMIC DNA]</scope>
    <source>
        <strain evidence="1 2">F 1598</strain>
    </source>
</reference>
<dbReference type="InParanoid" id="A0A0C3GMT3"/>
<proteinExistence type="predicted"/>
<protein>
    <submittedName>
        <fullName evidence="1">Uncharacterized protein</fullName>
    </submittedName>
</protein>
<dbReference type="STRING" id="765440.A0A0C3GMT3"/>
<reference evidence="2" key="2">
    <citation type="submission" date="2015-01" db="EMBL/GenBank/DDBJ databases">
        <title>Evolutionary Origins and Diversification of the Mycorrhizal Mutualists.</title>
        <authorList>
            <consortium name="DOE Joint Genome Institute"/>
            <consortium name="Mycorrhizal Genomics Consortium"/>
            <person name="Kohler A."/>
            <person name="Kuo A."/>
            <person name="Nagy L.G."/>
            <person name="Floudas D."/>
            <person name="Copeland A."/>
            <person name="Barry K.W."/>
            <person name="Cichocki N."/>
            <person name="Veneault-Fourrey C."/>
            <person name="LaButti K."/>
            <person name="Lindquist E.A."/>
            <person name="Lipzen A."/>
            <person name="Lundell T."/>
            <person name="Morin E."/>
            <person name="Murat C."/>
            <person name="Riley R."/>
            <person name="Ohm R."/>
            <person name="Sun H."/>
            <person name="Tunlid A."/>
            <person name="Henrissat B."/>
            <person name="Grigoriev I.V."/>
            <person name="Hibbett D.S."/>
            <person name="Martin F."/>
        </authorList>
    </citation>
    <scope>NUCLEOTIDE SEQUENCE [LARGE SCALE GENOMIC DNA]</scope>
    <source>
        <strain evidence="2">F 1598</strain>
    </source>
</reference>
<dbReference type="Proteomes" id="UP000054166">
    <property type="component" value="Unassembled WGS sequence"/>
</dbReference>
<keyword evidence="2" id="KW-1185">Reference proteome</keyword>
<dbReference type="AlphaFoldDB" id="A0A0C3GMT3"/>
<gene>
    <name evidence="1" type="ORF">PILCRDRAFT_100337</name>
</gene>
<evidence type="ECO:0000313" key="2">
    <source>
        <dbReference type="Proteomes" id="UP000054166"/>
    </source>
</evidence>
<dbReference type="HOGENOM" id="CLU_027008_0_0_1"/>
<sequence>MAISGVELVALIIALVAFLVALLQVMQQYGSSSASGKVNAAAIGAWARKNKLRWSGWEWKFHCEYRRPQLTSKIALDILFDYALRRSKCASALGPFSSVESVSFSESCDGIMLEGRPRLVIHHKDDIEERREVPINSLPWMSRRRANAFQRDLERIYARPLPCRASWCQLAEDIGLHLDDLPSDDFLAAGAIPSVLDAPLMEMRLSDLVRLGFLLDMKVIHVDERKHLLDMSSQHCYITTHNLEGVGNVARYSGTAGGVQPITRFANPPELSTLLSTAAGRIQVGDSNGPMSYWGYNSVDTVLAAALKKSSSPKWEEINISETMSDLEGDSRSQWKGRWSDPTVPVAAFLLSLCGNMAVANSFPHHFLEWGPNLRHSACVASFDLIDRTIGFIDAPSNIFRIIREKDVSIFNGDNYKSASNYGCEHGGIRGWLSTNHAEFTYRISLCWNVSGVTDNIPLLSQLRSVLKEGALDRDWCENFDASASFLRADRGNEKSNFNRARGSDDNSGPGWSMLANTLLWMQITMLDTWIGRRIDIMTGAALDEVAVPSGQKEASACQRSASDLKQTTGWKASRMQFTRQYLIKLAEGGVAGRKAISCMASSPELFLGQSSWSDMPFGKAQDWAAIDAALTLRSVLMFARLERMNDSSVLLRLQRFDPVVRLL</sequence>